<dbReference type="Proteomes" id="UP000249910">
    <property type="component" value="Chromosome"/>
</dbReference>
<sequence length="360" mass="39721">MKKQKTAIIYCEANFGKLDGKTANGLIRYSDEYKILAVIDSTKANLDSGVVLDNIPNGIPIYDSYISALKELPNKANYFILGMAPATGILSNKERKIIMEIIKLGINIINGLHVFLNDDPELSFTAAKHNVKILDIRKPPEKKNLRIYNGDISKVTCPIIAILGTDCAIGKRTTTNILTKIFNEAGYKAVMVGTGQTSLIQGAKYGVAIDAIPSQFCIGELEATVVSAFNEEQPDIIFVEGQSSLSHPAFSSSSFILRACCPDAVILQHAPKREYRCDFENIKMPKLSNEINLIETFSQTKVIGISINHENIDAAEIKQIINNYSKKYKIPTADALRSSPDYFIDMIVSEFPQLSGKFNT</sequence>
<gene>
    <name evidence="3" type="ORF">CDV26_11605</name>
</gene>
<feature type="domain" description="D-glutamate N-acetyltransferase-like C-terminal" evidence="1">
    <location>
        <begin position="147"/>
        <end position="341"/>
    </location>
</feature>
<keyword evidence="4" id="KW-1185">Reference proteome</keyword>
<dbReference type="PANTHER" id="PTHR40690:SF1">
    <property type="entry name" value="DUF1611 DOMAIN-CONTAINING PROTEIN"/>
    <property type="match status" value="1"/>
</dbReference>
<proteinExistence type="predicted"/>
<dbReference type="Gene3D" id="3.40.50.300">
    <property type="entry name" value="P-loop containing nucleotide triphosphate hydrolases"/>
    <property type="match status" value="1"/>
</dbReference>
<dbReference type="Gene3D" id="3.40.50.720">
    <property type="entry name" value="NAD(P)-binding Rossmann-like Domain"/>
    <property type="match status" value="1"/>
</dbReference>
<dbReference type="PANTHER" id="PTHR40690">
    <property type="entry name" value="GLL3100 PROTEIN"/>
    <property type="match status" value="1"/>
</dbReference>
<dbReference type="InterPro" id="IPR035402">
    <property type="entry name" value="DgcN-like_N"/>
</dbReference>
<evidence type="ECO:0000259" key="1">
    <source>
        <dbReference type="Pfam" id="PF07755"/>
    </source>
</evidence>
<dbReference type="Pfam" id="PF17396">
    <property type="entry name" value="DUF1611_N"/>
    <property type="match status" value="1"/>
</dbReference>
<evidence type="ECO:0000313" key="4">
    <source>
        <dbReference type="Proteomes" id="UP000249910"/>
    </source>
</evidence>
<protein>
    <submittedName>
        <fullName evidence="3">EBNA-1 nuclear protein</fullName>
    </submittedName>
</protein>
<dbReference type="SUPFAM" id="SSF52540">
    <property type="entry name" value="P-loop containing nucleoside triphosphate hydrolases"/>
    <property type="match status" value="1"/>
</dbReference>
<dbReference type="CDD" id="cd01983">
    <property type="entry name" value="SIMIBI"/>
    <property type="match status" value="1"/>
</dbReference>
<dbReference type="RefSeq" id="WP_088773388.1">
    <property type="nucleotide sequence ID" value="NZ_AP023082.1"/>
</dbReference>
<evidence type="ECO:0000259" key="2">
    <source>
        <dbReference type="Pfam" id="PF17396"/>
    </source>
</evidence>
<organism evidence="3 4">
    <name type="scientific">Francisella halioticida</name>
    <dbReference type="NCBI Taxonomy" id="549298"/>
    <lineage>
        <taxon>Bacteria</taxon>
        <taxon>Pseudomonadati</taxon>
        <taxon>Pseudomonadota</taxon>
        <taxon>Gammaproteobacteria</taxon>
        <taxon>Thiotrichales</taxon>
        <taxon>Francisellaceae</taxon>
        <taxon>Francisella</taxon>
    </lineage>
</organism>
<evidence type="ECO:0000313" key="3">
    <source>
        <dbReference type="EMBL" id="ASG68937.1"/>
    </source>
</evidence>
<reference evidence="3 4" key="1">
    <citation type="submission" date="2017-06" db="EMBL/GenBank/DDBJ databases">
        <title>Complete genome of Francisella halioticida.</title>
        <authorList>
            <person name="Sjodin A."/>
        </authorList>
    </citation>
    <scope>NUCLEOTIDE SEQUENCE [LARGE SCALE GENOMIC DNA]</scope>
    <source>
        <strain evidence="3 4">DSM 23729</strain>
    </source>
</reference>
<name>A0ABN5B2R9_9GAMM</name>
<accession>A0ABN5B2R9</accession>
<dbReference type="InterPro" id="IPR035086">
    <property type="entry name" value="DgcN-like_C"/>
</dbReference>
<dbReference type="InterPro" id="IPR027417">
    <property type="entry name" value="P-loop_NTPase"/>
</dbReference>
<dbReference type="PIRSF" id="PIRSF026760">
    <property type="entry name" value="UCP026760"/>
    <property type="match status" value="1"/>
</dbReference>
<dbReference type="EMBL" id="CP022132">
    <property type="protein sequence ID" value="ASG68937.1"/>
    <property type="molecule type" value="Genomic_DNA"/>
</dbReference>
<feature type="domain" description="D-glutamate N-acetyltransferase-like N-terminal" evidence="2">
    <location>
        <begin position="42"/>
        <end position="139"/>
    </location>
</feature>
<dbReference type="InterPro" id="IPR011669">
    <property type="entry name" value="DgcN-like"/>
</dbReference>
<dbReference type="Pfam" id="PF07755">
    <property type="entry name" value="DUF1611"/>
    <property type="match status" value="1"/>
</dbReference>